<keyword evidence="1" id="KW-0812">Transmembrane</keyword>
<reference evidence="2" key="1">
    <citation type="submission" date="2023-03" db="EMBL/GenBank/DDBJ databases">
        <title>Andean soil-derived lignocellulolytic bacterial consortium as a source of novel taxa and putative plastic-active enzymes.</title>
        <authorList>
            <person name="Diaz-Garcia L."/>
            <person name="Chuvochina M."/>
            <person name="Feuerriegel G."/>
            <person name="Bunk B."/>
            <person name="Sproer C."/>
            <person name="Streit W.R."/>
            <person name="Rodriguez L.M."/>
            <person name="Overmann J."/>
            <person name="Jimenez D.J."/>
        </authorList>
    </citation>
    <scope>NUCLEOTIDE SEQUENCE</scope>
    <source>
        <strain evidence="2">MAG 4610</strain>
    </source>
</reference>
<dbReference type="AlphaFoldDB" id="A0AAJ5W4X6"/>
<dbReference type="EMBL" id="CP119321">
    <property type="protein sequence ID" value="WEK15014.1"/>
    <property type="molecule type" value="Genomic_DNA"/>
</dbReference>
<keyword evidence="1" id="KW-0472">Membrane</keyword>
<keyword evidence="1" id="KW-1133">Transmembrane helix</keyword>
<protein>
    <submittedName>
        <fullName evidence="2">DUF6113 family protein</fullName>
    </submittedName>
</protein>
<evidence type="ECO:0000313" key="3">
    <source>
        <dbReference type="Proteomes" id="UP001213972"/>
    </source>
</evidence>
<evidence type="ECO:0000256" key="1">
    <source>
        <dbReference type="SAM" id="Phobius"/>
    </source>
</evidence>
<proteinExistence type="predicted"/>
<feature type="transmembrane region" description="Helical" evidence="1">
    <location>
        <begin position="60"/>
        <end position="78"/>
    </location>
</feature>
<organism evidence="2 3">
    <name type="scientific">Candidatus Microbacterium phytovorans</name>
    <dbReference type="NCBI Taxonomy" id="3121374"/>
    <lineage>
        <taxon>Bacteria</taxon>
        <taxon>Bacillati</taxon>
        <taxon>Actinomycetota</taxon>
        <taxon>Actinomycetes</taxon>
        <taxon>Micrococcales</taxon>
        <taxon>Microbacteriaceae</taxon>
        <taxon>Microbacterium</taxon>
    </lineage>
</organism>
<feature type="transmembrane region" description="Helical" evidence="1">
    <location>
        <begin position="32"/>
        <end position="53"/>
    </location>
</feature>
<sequence length="135" mass="13592">MTLSRAGTWLVALIIGFVFGVAGTVAQSAMWGWFPVGLLVAIVGAAAIVLAVRLLTADRWAALSTGLGVMIATLLFSGRGPGGSVIVPAPDDGQISTGLVWTVVVPLVAAIIVAWPSVTRPASVPTAPVGGPHAE</sequence>
<gene>
    <name evidence="2" type="ORF">P0Y48_05740</name>
</gene>
<evidence type="ECO:0000313" key="2">
    <source>
        <dbReference type="EMBL" id="WEK15014.1"/>
    </source>
</evidence>
<name>A0AAJ5W4X6_9MICO</name>
<feature type="transmembrane region" description="Helical" evidence="1">
    <location>
        <begin position="7"/>
        <end position="26"/>
    </location>
</feature>
<accession>A0AAJ5W4X6</accession>
<feature type="transmembrane region" description="Helical" evidence="1">
    <location>
        <begin position="98"/>
        <end position="118"/>
    </location>
</feature>
<dbReference type="Proteomes" id="UP001213972">
    <property type="component" value="Chromosome"/>
</dbReference>